<comment type="caution">
    <text evidence="1">The sequence shown here is derived from an EMBL/GenBank/DDBJ whole genome shotgun (WGS) entry which is preliminary data.</text>
</comment>
<organism evidence="1 2">
    <name type="scientific">Fusibacter ferrireducens</name>
    <dbReference type="NCBI Taxonomy" id="2785058"/>
    <lineage>
        <taxon>Bacteria</taxon>
        <taxon>Bacillati</taxon>
        <taxon>Bacillota</taxon>
        <taxon>Clostridia</taxon>
        <taxon>Eubacteriales</taxon>
        <taxon>Eubacteriales Family XII. Incertae Sedis</taxon>
        <taxon>Fusibacter</taxon>
    </lineage>
</organism>
<gene>
    <name evidence="1" type="ORF">ISU02_19835</name>
</gene>
<proteinExistence type="predicted"/>
<dbReference type="EMBL" id="JADKNH010000015">
    <property type="protein sequence ID" value="MBF4695351.1"/>
    <property type="molecule type" value="Genomic_DNA"/>
</dbReference>
<evidence type="ECO:0000313" key="2">
    <source>
        <dbReference type="Proteomes" id="UP000614200"/>
    </source>
</evidence>
<protein>
    <submittedName>
        <fullName evidence="1">Uncharacterized protein</fullName>
    </submittedName>
</protein>
<evidence type="ECO:0000313" key="1">
    <source>
        <dbReference type="EMBL" id="MBF4695351.1"/>
    </source>
</evidence>
<dbReference type="RefSeq" id="WP_194703589.1">
    <property type="nucleotide sequence ID" value="NZ_JADKNH010000015.1"/>
</dbReference>
<reference evidence="1 2" key="1">
    <citation type="submission" date="2020-11" db="EMBL/GenBank/DDBJ databases">
        <title>Fusibacter basophilias sp. nov.</title>
        <authorList>
            <person name="Qiu D."/>
        </authorList>
    </citation>
    <scope>NUCLEOTIDE SEQUENCE [LARGE SCALE GENOMIC DNA]</scope>
    <source>
        <strain evidence="1 2">Q10-2</strain>
    </source>
</reference>
<accession>A0ABR9ZY07</accession>
<name>A0ABR9ZY07_9FIRM</name>
<dbReference type="Proteomes" id="UP000614200">
    <property type="component" value="Unassembled WGS sequence"/>
</dbReference>
<keyword evidence="2" id="KW-1185">Reference proteome</keyword>
<sequence length="79" mass="8873">MEKNAQYGCDSFGAYTFFLKNVALKAHKKNALKNCKACETMRFGYEIMAQINLECCESGLIDYLSALSIFESKLNGDDN</sequence>